<dbReference type="AlphaFoldDB" id="A0A9W4SUY2"/>
<dbReference type="EMBL" id="CAMKVN010002708">
    <property type="protein sequence ID" value="CAI2182277.1"/>
    <property type="molecule type" value="Genomic_DNA"/>
</dbReference>
<feature type="domain" description="Cns1/TTC4 wheel" evidence="4">
    <location>
        <begin position="205"/>
        <end position="322"/>
    </location>
</feature>
<dbReference type="InterPro" id="IPR044059">
    <property type="entry name" value="Csn1/TTC4_wheel"/>
</dbReference>
<dbReference type="GO" id="GO:0005634">
    <property type="term" value="C:nucleus"/>
    <property type="evidence" value="ECO:0007669"/>
    <property type="project" value="TreeGrafter"/>
</dbReference>
<dbReference type="PANTHER" id="PTHR46035">
    <property type="entry name" value="TETRATRICOPEPTIDE REPEAT PROTEIN 4"/>
    <property type="match status" value="1"/>
</dbReference>
<dbReference type="GO" id="GO:0005829">
    <property type="term" value="C:cytosol"/>
    <property type="evidence" value="ECO:0007669"/>
    <property type="project" value="TreeGrafter"/>
</dbReference>
<dbReference type="GO" id="GO:0051879">
    <property type="term" value="F:Hsp90 protein binding"/>
    <property type="evidence" value="ECO:0007669"/>
    <property type="project" value="InterPro"/>
</dbReference>
<dbReference type="GO" id="GO:0006457">
    <property type="term" value="P:protein folding"/>
    <property type="evidence" value="ECO:0007669"/>
    <property type="project" value="TreeGrafter"/>
</dbReference>
<comment type="caution">
    <text evidence="5">The sequence shown here is derived from an EMBL/GenBank/DDBJ whole genome shotgun (WGS) entry which is preliminary data.</text>
</comment>
<accession>A0A9W4SUY2</accession>
<protein>
    <submittedName>
        <fullName evidence="5">11067_t:CDS:1</fullName>
    </submittedName>
</protein>
<dbReference type="Proteomes" id="UP001153678">
    <property type="component" value="Unassembled WGS sequence"/>
</dbReference>
<keyword evidence="1" id="KW-0677">Repeat</keyword>
<dbReference type="SUPFAM" id="SSF48452">
    <property type="entry name" value="TPR-like"/>
    <property type="match status" value="1"/>
</dbReference>
<dbReference type="InterPro" id="IPR011990">
    <property type="entry name" value="TPR-like_helical_dom_sf"/>
</dbReference>
<evidence type="ECO:0000259" key="4">
    <source>
        <dbReference type="Pfam" id="PF18972"/>
    </source>
</evidence>
<gene>
    <name evidence="5" type="ORF">FWILDA_LOCUS10501</name>
</gene>
<keyword evidence="6" id="KW-1185">Reference proteome</keyword>
<comment type="similarity">
    <text evidence="3">Belongs to the TTC4 family.</text>
</comment>
<reference evidence="5" key="1">
    <citation type="submission" date="2022-08" db="EMBL/GenBank/DDBJ databases">
        <authorList>
            <person name="Kallberg Y."/>
            <person name="Tangrot J."/>
            <person name="Rosling A."/>
        </authorList>
    </citation>
    <scope>NUCLEOTIDE SEQUENCE</scope>
    <source>
        <strain evidence="5">Wild A</strain>
    </source>
</reference>
<organism evidence="5 6">
    <name type="scientific">Funneliformis geosporum</name>
    <dbReference type="NCBI Taxonomy" id="1117311"/>
    <lineage>
        <taxon>Eukaryota</taxon>
        <taxon>Fungi</taxon>
        <taxon>Fungi incertae sedis</taxon>
        <taxon>Mucoromycota</taxon>
        <taxon>Glomeromycotina</taxon>
        <taxon>Glomeromycetes</taxon>
        <taxon>Glomerales</taxon>
        <taxon>Glomeraceae</taxon>
        <taxon>Funneliformis</taxon>
    </lineage>
</organism>
<evidence type="ECO:0000256" key="3">
    <source>
        <dbReference type="ARBA" id="ARBA00023602"/>
    </source>
</evidence>
<keyword evidence="2" id="KW-0802">TPR repeat</keyword>
<dbReference type="InterPro" id="IPR019734">
    <property type="entry name" value="TPR_rpt"/>
</dbReference>
<dbReference type="CDD" id="cd21380">
    <property type="entry name" value="CTWD_Cns1"/>
    <property type="match status" value="1"/>
</dbReference>
<dbReference type="Gene3D" id="1.25.40.10">
    <property type="entry name" value="Tetratricopeptide repeat domain"/>
    <property type="match status" value="1"/>
</dbReference>
<evidence type="ECO:0000313" key="5">
    <source>
        <dbReference type="EMBL" id="CAI2182277.1"/>
    </source>
</evidence>
<dbReference type="GO" id="GO:0030544">
    <property type="term" value="F:Hsp70 protein binding"/>
    <property type="evidence" value="ECO:0007669"/>
    <property type="project" value="TreeGrafter"/>
</dbReference>
<evidence type="ECO:0000256" key="1">
    <source>
        <dbReference type="ARBA" id="ARBA00022737"/>
    </source>
</evidence>
<evidence type="ECO:0000256" key="2">
    <source>
        <dbReference type="ARBA" id="ARBA00022803"/>
    </source>
</evidence>
<dbReference type="PANTHER" id="PTHR46035:SF1">
    <property type="entry name" value="TETRATRICOPEPTIDE REPEAT PROTEIN 4"/>
    <property type="match status" value="1"/>
</dbReference>
<dbReference type="OrthoDB" id="420195at2759"/>
<evidence type="ECO:0000313" key="6">
    <source>
        <dbReference type="Proteomes" id="UP001153678"/>
    </source>
</evidence>
<proteinExistence type="inferred from homology"/>
<name>A0A9W4SUY2_9GLOM</name>
<sequence>MTNVPGPQRAKIDGGFTEGGDLLKEMNTVPLFMTEMPEEESDTLAALQTLIYDGPPEEVAENFKNQGNECFKVGKSQYKDAIEYYTKALDTKCKDDKIIEACLTNRAAVNLELENFRKVLTDCSKALKLNSQNIKAYYRSAKALYALDKIEEAIDCCEHGLAVQSNNKALQDEKVKSRAIKGRNIKMIRTSKTKALIEKSVRLDKETNNLIWPVIFSYPEYKESDFIESFNEEETFLKHLEVMFERHVPWDKEKKYKAFQLSIYFEYTLPTIGDTLPTTKLLKIGKRCALKEALSHPKCVVKDGIPIFFILSDKGEFKEEFLAKYK</sequence>
<dbReference type="Pfam" id="PF18972">
    <property type="entry name" value="Wheel"/>
    <property type="match status" value="1"/>
</dbReference>
<dbReference type="SMART" id="SM00028">
    <property type="entry name" value="TPR"/>
    <property type="match status" value="3"/>
</dbReference>